<evidence type="ECO:0000256" key="4">
    <source>
        <dbReference type="ARBA" id="ARBA00037092"/>
    </source>
</evidence>
<dbReference type="InterPro" id="IPR008936">
    <property type="entry name" value="Rho_GTPase_activation_prot"/>
</dbReference>
<dbReference type="AlphaFoldDB" id="F0ZEY2"/>
<evidence type="ECO:0000256" key="1">
    <source>
        <dbReference type="ARBA" id="ARBA00004496"/>
    </source>
</evidence>
<dbReference type="Proteomes" id="UP000001064">
    <property type="component" value="Unassembled WGS sequence"/>
</dbReference>
<protein>
    <submittedName>
        <fullName evidence="9">Uncharacterized protein</fullName>
    </submittedName>
</protein>
<evidence type="ECO:0000256" key="3">
    <source>
        <dbReference type="ARBA" id="ARBA00022490"/>
    </source>
</evidence>
<feature type="compositionally biased region" description="Polar residues" evidence="5">
    <location>
        <begin position="576"/>
        <end position="585"/>
    </location>
</feature>
<dbReference type="Gene3D" id="1.20.1280.50">
    <property type="match status" value="1"/>
</dbReference>
<organism evidence="9 10">
    <name type="scientific">Dictyostelium purpureum</name>
    <name type="common">Slime mold</name>
    <dbReference type="NCBI Taxonomy" id="5786"/>
    <lineage>
        <taxon>Eukaryota</taxon>
        <taxon>Amoebozoa</taxon>
        <taxon>Evosea</taxon>
        <taxon>Eumycetozoa</taxon>
        <taxon>Dictyostelia</taxon>
        <taxon>Dictyosteliales</taxon>
        <taxon>Dictyosteliaceae</taxon>
        <taxon>Dictyostelium</taxon>
    </lineage>
</organism>
<dbReference type="InterPro" id="IPR000198">
    <property type="entry name" value="RhoGAP_dom"/>
</dbReference>
<name>F0ZEY2_DICPU</name>
<dbReference type="PANTHER" id="PTHR23176:SF5">
    <property type="entry name" value="RHO GTPASE-ACTIVATING PROTEIN GACFF"/>
    <property type="match status" value="1"/>
</dbReference>
<gene>
    <name evidence="9" type="ORF">DICPUDRAFT_149898</name>
</gene>
<dbReference type="EMBL" id="GL870998">
    <property type="protein sequence ID" value="EGC37485.1"/>
    <property type="molecule type" value="Genomic_DNA"/>
</dbReference>
<comment type="function">
    <text evidence="4">Rho GTPase-activating protein involved in the signal transduction pathway.</text>
</comment>
<evidence type="ECO:0000259" key="7">
    <source>
        <dbReference type="PROSITE" id="PS50181"/>
    </source>
</evidence>
<keyword evidence="2" id="KW-0343">GTPase activation</keyword>
<accession>F0ZEY2</accession>
<evidence type="ECO:0000256" key="2">
    <source>
        <dbReference type="ARBA" id="ARBA00022468"/>
    </source>
</evidence>
<dbReference type="PROSITE" id="PS50181">
    <property type="entry name" value="FBOX"/>
    <property type="match status" value="1"/>
</dbReference>
<feature type="region of interest" description="Disordered" evidence="5">
    <location>
        <begin position="540"/>
        <end position="585"/>
    </location>
</feature>
<dbReference type="SMART" id="SM00233">
    <property type="entry name" value="PH"/>
    <property type="match status" value="2"/>
</dbReference>
<feature type="domain" description="PH" evidence="6">
    <location>
        <begin position="43"/>
        <end position="155"/>
    </location>
</feature>
<dbReference type="Pfam" id="PF00620">
    <property type="entry name" value="RhoGAP"/>
    <property type="match status" value="1"/>
</dbReference>
<dbReference type="PANTHER" id="PTHR23176">
    <property type="entry name" value="RHO/RAC/CDC GTPASE-ACTIVATING PROTEIN"/>
    <property type="match status" value="1"/>
</dbReference>
<evidence type="ECO:0000256" key="5">
    <source>
        <dbReference type="SAM" id="MobiDB-lite"/>
    </source>
</evidence>
<dbReference type="InterPro" id="IPR001810">
    <property type="entry name" value="F-box_dom"/>
</dbReference>
<dbReference type="SUPFAM" id="SSF48350">
    <property type="entry name" value="GTPase activation domain, GAP"/>
    <property type="match status" value="1"/>
</dbReference>
<dbReference type="PROSITE" id="PS50238">
    <property type="entry name" value="RHOGAP"/>
    <property type="match status" value="1"/>
</dbReference>
<dbReference type="FunCoup" id="F0ZEY2">
    <property type="interactions" value="116"/>
</dbReference>
<dbReference type="InterPro" id="IPR001849">
    <property type="entry name" value="PH_domain"/>
</dbReference>
<dbReference type="PROSITE" id="PS50003">
    <property type="entry name" value="PH_DOMAIN"/>
    <property type="match status" value="1"/>
</dbReference>
<dbReference type="CDD" id="cd00159">
    <property type="entry name" value="RhoGAP"/>
    <property type="match status" value="1"/>
</dbReference>
<sequence length="784" mass="88839">MSSNPSSSYTPWVSKSISSNSLAGLSSSPSTSNRSTTRGADKEAKLLGYLQKQSKSQLPNSNVKLYKKKWFWFEPDTGTLYYSTTSSGALSQPLTPTSLSERIKSIPIVKTTHIEQSISFRLEFIITNEKKTYSLRGIDETSILNWVNTLNQWKKANFEKSSLSVTGSIENPNFINQLGEIELILSAISLSNNNLNNNNNSNNGNDSPIRPLLEKFQPDQEQIKLISEKITQKINYLKSCQNELFLFQQQQQQQNSNSNINNISNLNNSNNIFSNSLLKRLNSSQDLTNSSNSITMDDSLVDDDEDDDVLLSNGIVNNEISDIFSLLPVHLSLYVFSYLEPNDLLICAQVSTQWQKLANDNLLWIRFVFHLITPASVFDKSHNWKSVYLANTPSSKKKEGANGKEKYMNRTISMYGVTPLTSTKSLKEGWLYKRGDDILRIWKKRASVSTRKNCFKIIQSKYMTGAIQKKRMPYYLASDREDDCIEWFSILSNAIKLNTQHQGQYGVVNIGQSNTLPNGISPIATPSKYNQYHTVSNINSLFSNNNNNNNSHSSGKPRKSHKKSFSSSSTSSNNNTLFDSNPQHLSSTPVNLTPIYPMFGLPITKIIENQSAIASQQYLKVPYLLHVCLSHILEKGIREEGIFRVSGSLREIQELQEDFEQGRDIDLNQHDIHAISGLVKTFFRKLPHSLVPSDLDEYSTSVQLATSQTEDEKIQEFKFIFESITPNSFHIFKILLLLLKQIVLYESQNKMTIENLLIVIMPTLKCSPVLITNGIKYYEQIFNQ</sequence>
<evidence type="ECO:0000259" key="6">
    <source>
        <dbReference type="PROSITE" id="PS50003"/>
    </source>
</evidence>
<dbReference type="GO" id="GO:0005737">
    <property type="term" value="C:cytoplasm"/>
    <property type="evidence" value="ECO:0000318"/>
    <property type="project" value="GO_Central"/>
</dbReference>
<feature type="compositionally biased region" description="Low complexity" evidence="5">
    <location>
        <begin position="540"/>
        <end position="554"/>
    </location>
</feature>
<feature type="compositionally biased region" description="Basic residues" evidence="5">
    <location>
        <begin position="555"/>
        <end position="564"/>
    </location>
</feature>
<dbReference type="VEuPathDB" id="AmoebaDB:DICPUDRAFT_149898"/>
<dbReference type="GO" id="GO:0007264">
    <property type="term" value="P:small GTPase-mediated signal transduction"/>
    <property type="evidence" value="ECO:0000318"/>
    <property type="project" value="GO_Central"/>
</dbReference>
<reference evidence="10" key="1">
    <citation type="journal article" date="2011" name="Genome Biol.">
        <title>Comparative genomics of the social amoebae Dictyostelium discoideum and Dictyostelium purpureum.</title>
        <authorList>
            <consortium name="US DOE Joint Genome Institute (JGI-PGF)"/>
            <person name="Sucgang R."/>
            <person name="Kuo A."/>
            <person name="Tian X."/>
            <person name="Salerno W."/>
            <person name="Parikh A."/>
            <person name="Feasley C.L."/>
            <person name="Dalin E."/>
            <person name="Tu H."/>
            <person name="Huang E."/>
            <person name="Barry K."/>
            <person name="Lindquist E."/>
            <person name="Shapiro H."/>
            <person name="Bruce D."/>
            <person name="Schmutz J."/>
            <person name="Salamov A."/>
            <person name="Fey P."/>
            <person name="Gaudet P."/>
            <person name="Anjard C."/>
            <person name="Babu M.M."/>
            <person name="Basu S."/>
            <person name="Bushmanova Y."/>
            <person name="van der Wel H."/>
            <person name="Katoh-Kurasawa M."/>
            <person name="Dinh C."/>
            <person name="Coutinho P.M."/>
            <person name="Saito T."/>
            <person name="Elias M."/>
            <person name="Schaap P."/>
            <person name="Kay R.R."/>
            <person name="Henrissat B."/>
            <person name="Eichinger L."/>
            <person name="Rivero F."/>
            <person name="Putnam N.H."/>
            <person name="West C.M."/>
            <person name="Loomis W.F."/>
            <person name="Chisholm R.L."/>
            <person name="Shaulsky G."/>
            <person name="Strassmann J.E."/>
            <person name="Queller D.C."/>
            <person name="Kuspa A."/>
            <person name="Grigoriev I.V."/>
        </authorList>
    </citation>
    <scope>NUCLEOTIDE SEQUENCE [LARGE SCALE GENOMIC DNA]</scope>
    <source>
        <strain evidence="10">QSDP1</strain>
    </source>
</reference>
<feature type="compositionally biased region" description="Low complexity" evidence="5">
    <location>
        <begin position="565"/>
        <end position="575"/>
    </location>
</feature>
<dbReference type="SMART" id="SM00256">
    <property type="entry name" value="FBOX"/>
    <property type="match status" value="1"/>
</dbReference>
<evidence type="ECO:0000313" key="10">
    <source>
        <dbReference type="Proteomes" id="UP000001064"/>
    </source>
</evidence>
<dbReference type="Pfam" id="PF12937">
    <property type="entry name" value="F-box-like"/>
    <property type="match status" value="1"/>
</dbReference>
<dbReference type="RefSeq" id="XP_003285959.1">
    <property type="nucleotide sequence ID" value="XM_003285911.1"/>
</dbReference>
<dbReference type="Gene3D" id="2.30.29.30">
    <property type="entry name" value="Pleckstrin-homology domain (PH domain)/Phosphotyrosine-binding domain (PTB)"/>
    <property type="match status" value="1"/>
</dbReference>
<dbReference type="Gene3D" id="1.10.555.10">
    <property type="entry name" value="Rho GTPase activation protein"/>
    <property type="match status" value="1"/>
</dbReference>
<dbReference type="OMA" id="MPTLKCS"/>
<evidence type="ECO:0000259" key="8">
    <source>
        <dbReference type="PROSITE" id="PS50238"/>
    </source>
</evidence>
<dbReference type="eggNOG" id="KOG4269">
    <property type="taxonomic scope" value="Eukaryota"/>
</dbReference>
<dbReference type="SMART" id="SM00324">
    <property type="entry name" value="RhoGAP"/>
    <property type="match status" value="1"/>
</dbReference>
<feature type="region of interest" description="Disordered" evidence="5">
    <location>
        <begin position="19"/>
        <end position="39"/>
    </location>
</feature>
<dbReference type="SUPFAM" id="SSF50729">
    <property type="entry name" value="PH domain-like"/>
    <property type="match status" value="2"/>
</dbReference>
<dbReference type="InterPro" id="IPR050729">
    <property type="entry name" value="Rho-GAP"/>
</dbReference>
<feature type="compositionally biased region" description="Low complexity" evidence="5">
    <location>
        <begin position="19"/>
        <end position="38"/>
    </location>
</feature>
<keyword evidence="10" id="KW-1185">Reference proteome</keyword>
<evidence type="ECO:0000313" key="9">
    <source>
        <dbReference type="EMBL" id="EGC37485.1"/>
    </source>
</evidence>
<dbReference type="InterPro" id="IPR036047">
    <property type="entry name" value="F-box-like_dom_sf"/>
</dbReference>
<dbReference type="SUPFAM" id="SSF81383">
    <property type="entry name" value="F-box domain"/>
    <property type="match status" value="1"/>
</dbReference>
<dbReference type="InParanoid" id="F0ZEY2"/>
<dbReference type="OrthoDB" id="19848at2759"/>
<dbReference type="GO" id="GO:0005096">
    <property type="term" value="F:GTPase activator activity"/>
    <property type="evidence" value="ECO:0000318"/>
    <property type="project" value="GO_Central"/>
</dbReference>
<dbReference type="FunFam" id="1.20.1280.50:FF:000200">
    <property type="entry name" value="Rho GTPase-activating protein gacFF"/>
    <property type="match status" value="1"/>
</dbReference>
<feature type="domain" description="Rho-GAP" evidence="8">
    <location>
        <begin position="601"/>
        <end position="784"/>
    </location>
</feature>
<dbReference type="KEGG" id="dpp:DICPUDRAFT_149898"/>
<dbReference type="InterPro" id="IPR011993">
    <property type="entry name" value="PH-like_dom_sf"/>
</dbReference>
<keyword evidence="3" id="KW-0963">Cytoplasm</keyword>
<dbReference type="STRING" id="5786.F0ZEY2"/>
<dbReference type="GeneID" id="10499679"/>
<dbReference type="FunFam" id="1.10.555.10:FF:000139">
    <property type="entry name" value="Probable inactive serine/threonine-protein kinase DDB_G0293184"/>
    <property type="match status" value="1"/>
</dbReference>
<dbReference type="GO" id="GO:0005886">
    <property type="term" value="C:plasma membrane"/>
    <property type="evidence" value="ECO:0000318"/>
    <property type="project" value="GO_Central"/>
</dbReference>
<comment type="subcellular location">
    <subcellularLocation>
        <location evidence="1">Cytoplasm</location>
    </subcellularLocation>
</comment>
<proteinExistence type="predicted"/>
<feature type="domain" description="F-box" evidence="7">
    <location>
        <begin position="321"/>
        <end position="367"/>
    </location>
</feature>